<dbReference type="Pfam" id="PF19023">
    <property type="entry name" value="DUF5749"/>
    <property type="match status" value="1"/>
</dbReference>
<dbReference type="Proteomes" id="UP000008136">
    <property type="component" value="Chromosome"/>
</dbReference>
<sequence length="90" mass="10424">MQDLICKYVYKDGKEFGESIDVYKDRLIIKVGTDFFAVSLDRVEKVEGDKVYIKDFDSKEAIEEGKKWIEEKSKPVSLEELKAYGFGEES</sequence>
<proteinExistence type="predicted"/>
<dbReference type="KEGG" id="ave:Arcve_0608"/>
<keyword evidence="2" id="KW-1185">Reference proteome</keyword>
<dbReference type="EMBL" id="CP002588">
    <property type="protein sequence ID" value="AEA46629.1"/>
    <property type="molecule type" value="Genomic_DNA"/>
</dbReference>
<dbReference type="RefSeq" id="WP_013683303.1">
    <property type="nucleotide sequence ID" value="NC_015320.1"/>
</dbReference>
<name>F2KQR7_ARCVS</name>
<dbReference type="GeneID" id="10393705"/>
<reference evidence="1 2" key="1">
    <citation type="submission" date="2011-03" db="EMBL/GenBank/DDBJ databases">
        <title>The complete genome of Archaeoglobus veneficus SNP6.</title>
        <authorList>
            <consortium name="US DOE Joint Genome Institute (JGI-PGF)"/>
            <person name="Lucas S."/>
            <person name="Copeland A."/>
            <person name="Lapidus A."/>
            <person name="Bruce D."/>
            <person name="Goodwin L."/>
            <person name="Pitluck S."/>
            <person name="Kyrpides N."/>
            <person name="Mavromatis K."/>
            <person name="Pagani I."/>
            <person name="Ivanova N."/>
            <person name="Mikhailova N."/>
            <person name="Lu M."/>
            <person name="Detter J.C."/>
            <person name="Tapia R."/>
            <person name="Han C."/>
            <person name="Land M."/>
            <person name="Hauser L."/>
            <person name="Markowitz V."/>
            <person name="Cheng J.-F."/>
            <person name="Hugenholtz P."/>
            <person name="Woyke T."/>
            <person name="Wu D."/>
            <person name="Spring S."/>
            <person name="Brambilla E."/>
            <person name="Klenk H.-P."/>
            <person name="Eisen J.A."/>
        </authorList>
    </citation>
    <scope>NUCLEOTIDE SEQUENCE [LARGE SCALE GENOMIC DNA]</scope>
    <source>
        <strain>SNP6</strain>
    </source>
</reference>
<dbReference type="eggNOG" id="arCOG10234">
    <property type="taxonomic scope" value="Archaea"/>
</dbReference>
<dbReference type="Gene3D" id="3.10.20.840">
    <property type="match status" value="1"/>
</dbReference>
<evidence type="ECO:0000313" key="1">
    <source>
        <dbReference type="EMBL" id="AEA46629.1"/>
    </source>
</evidence>
<gene>
    <name evidence="1" type="ordered locus">Arcve_0608</name>
</gene>
<dbReference type="OrthoDB" id="50120at2157"/>
<protein>
    <submittedName>
        <fullName evidence="1">Uncharacterized protein</fullName>
    </submittedName>
</protein>
<dbReference type="HOGENOM" id="CLU_2504782_0_0_2"/>
<dbReference type="STRING" id="693661.Arcve_0608"/>
<accession>F2KQR7</accession>
<dbReference type="AlphaFoldDB" id="F2KQR7"/>
<evidence type="ECO:0000313" key="2">
    <source>
        <dbReference type="Proteomes" id="UP000008136"/>
    </source>
</evidence>
<dbReference type="InterPro" id="IPR043961">
    <property type="entry name" value="DUF5749"/>
</dbReference>
<organism evidence="1 2">
    <name type="scientific">Archaeoglobus veneficus (strain DSM 11195 / SNP6)</name>
    <dbReference type="NCBI Taxonomy" id="693661"/>
    <lineage>
        <taxon>Archaea</taxon>
        <taxon>Methanobacteriati</taxon>
        <taxon>Methanobacteriota</taxon>
        <taxon>Archaeoglobi</taxon>
        <taxon>Archaeoglobales</taxon>
        <taxon>Archaeoglobaceae</taxon>
        <taxon>Archaeoglobus</taxon>
    </lineage>
</organism>